<protein>
    <recommendedName>
        <fullName evidence="1">RNase H type-1 domain-containing protein</fullName>
    </recommendedName>
</protein>
<gene>
    <name evidence="2" type="ORF">RhiirA1_462370</name>
</gene>
<accession>A0A2N0RMG7</accession>
<dbReference type="InterPro" id="IPR002156">
    <property type="entry name" value="RNaseH_domain"/>
</dbReference>
<dbReference type="SUPFAM" id="SSF53098">
    <property type="entry name" value="Ribonuclease H-like"/>
    <property type="match status" value="1"/>
</dbReference>
<dbReference type="GO" id="GO:0004523">
    <property type="term" value="F:RNA-DNA hybrid ribonuclease activity"/>
    <property type="evidence" value="ECO:0007669"/>
    <property type="project" value="InterPro"/>
</dbReference>
<evidence type="ECO:0000313" key="2">
    <source>
        <dbReference type="EMBL" id="PKC64501.1"/>
    </source>
</evidence>
<organism evidence="2 3">
    <name type="scientific">Rhizophagus irregularis</name>
    <dbReference type="NCBI Taxonomy" id="588596"/>
    <lineage>
        <taxon>Eukaryota</taxon>
        <taxon>Fungi</taxon>
        <taxon>Fungi incertae sedis</taxon>
        <taxon>Mucoromycota</taxon>
        <taxon>Glomeromycotina</taxon>
        <taxon>Glomeromycetes</taxon>
        <taxon>Glomerales</taxon>
        <taxon>Glomeraceae</taxon>
        <taxon>Rhizophagus</taxon>
    </lineage>
</organism>
<reference evidence="2 3" key="1">
    <citation type="submission" date="2017-10" db="EMBL/GenBank/DDBJ databases">
        <title>Extensive intraspecific genome diversity in a model arbuscular mycorrhizal fungus.</title>
        <authorList>
            <person name="Chen E.C.H."/>
            <person name="Morin E."/>
            <person name="Baudet D."/>
            <person name="Noel J."/>
            <person name="Ndikumana S."/>
            <person name="Charron P."/>
            <person name="St-Onge C."/>
            <person name="Giorgi J."/>
            <person name="Grigoriev I.V."/>
            <person name="Roux C."/>
            <person name="Martin F.M."/>
            <person name="Corradi N."/>
        </authorList>
    </citation>
    <scope>NUCLEOTIDE SEQUENCE [LARGE SCALE GENOMIC DNA]</scope>
    <source>
        <strain evidence="2 3">A1</strain>
    </source>
</reference>
<sequence>MTVALFKHRSLEISTAYGLSNGFIGNDRIDQSNALSPLLWRIFYDPLLVGIQQSKDNIIPNVRHKQVIFIQEFLANSNEWLIGKVNKIHHHTQGISVNYHPGYNENGTIGWQNTGQTILTLCCKRAILDRDSNSRGWNFPVQNIWIYKWIDDDNLKSKLMDIKNVLAERTMVEYYTDGSLRPSIPTSRDKQYPNLVYIKMGATFCVNDKPALSAQANLSLWSSSTHSELVAIFLALLTNPMNVKIKIYTDSQSAIYMINNKHNKSGRKLLKQSNSLILLKINILLQEKKMKLVLVKVKGHRRDVMNEMLGDTSFELDSIQPENLKDENLILSKCYRMEKKAQDQICVLINNNCAKIIWDAIIEFGILLIITAVQNNLGATV</sequence>
<dbReference type="GO" id="GO:0003676">
    <property type="term" value="F:nucleic acid binding"/>
    <property type="evidence" value="ECO:0007669"/>
    <property type="project" value="InterPro"/>
</dbReference>
<dbReference type="EMBL" id="LLXH01000632">
    <property type="protein sequence ID" value="PKC64501.1"/>
    <property type="molecule type" value="Genomic_DNA"/>
</dbReference>
<dbReference type="Gene3D" id="3.30.420.10">
    <property type="entry name" value="Ribonuclease H-like superfamily/Ribonuclease H"/>
    <property type="match status" value="1"/>
</dbReference>
<dbReference type="VEuPathDB" id="FungiDB:RhiirFUN_015512"/>
<dbReference type="AlphaFoldDB" id="A0A2N0RMG7"/>
<evidence type="ECO:0000313" key="3">
    <source>
        <dbReference type="Proteomes" id="UP000232688"/>
    </source>
</evidence>
<evidence type="ECO:0000259" key="1">
    <source>
        <dbReference type="Pfam" id="PF00075"/>
    </source>
</evidence>
<dbReference type="InterPro" id="IPR036397">
    <property type="entry name" value="RNaseH_sf"/>
</dbReference>
<proteinExistence type="predicted"/>
<dbReference type="VEuPathDB" id="FungiDB:RhiirA1_462370"/>
<dbReference type="Proteomes" id="UP000232688">
    <property type="component" value="Unassembled WGS sequence"/>
</dbReference>
<dbReference type="Pfam" id="PF00075">
    <property type="entry name" value="RNase_H"/>
    <property type="match status" value="1"/>
</dbReference>
<reference evidence="2 3" key="2">
    <citation type="submission" date="2017-10" db="EMBL/GenBank/DDBJ databases">
        <title>Genome analyses suggest a sexual origin of heterokaryosis in a supposedly ancient asexual fungus.</title>
        <authorList>
            <person name="Corradi N."/>
            <person name="Sedzielewska K."/>
            <person name="Noel J."/>
            <person name="Charron P."/>
            <person name="Farinelli L."/>
            <person name="Marton T."/>
            <person name="Kruger M."/>
            <person name="Pelin A."/>
            <person name="Brachmann A."/>
            <person name="Corradi N."/>
        </authorList>
    </citation>
    <scope>NUCLEOTIDE SEQUENCE [LARGE SCALE GENOMIC DNA]</scope>
    <source>
        <strain evidence="2 3">A1</strain>
    </source>
</reference>
<dbReference type="VEuPathDB" id="FungiDB:FUN_010934"/>
<dbReference type="InterPro" id="IPR012337">
    <property type="entry name" value="RNaseH-like_sf"/>
</dbReference>
<comment type="caution">
    <text evidence="2">The sequence shown here is derived from an EMBL/GenBank/DDBJ whole genome shotgun (WGS) entry which is preliminary data.</text>
</comment>
<feature type="domain" description="RNase H type-1" evidence="1">
    <location>
        <begin position="172"/>
        <end position="308"/>
    </location>
</feature>
<name>A0A2N0RMG7_9GLOM</name>